<dbReference type="Proteomes" id="UP001595478">
    <property type="component" value="Unassembled WGS sequence"/>
</dbReference>
<evidence type="ECO:0000313" key="3">
    <source>
        <dbReference type="EMBL" id="MFC3120408.1"/>
    </source>
</evidence>
<organism evidence="3 4">
    <name type="scientific">Agaribacter flavus</name>
    <dbReference type="NCBI Taxonomy" id="1902781"/>
    <lineage>
        <taxon>Bacteria</taxon>
        <taxon>Pseudomonadati</taxon>
        <taxon>Pseudomonadota</taxon>
        <taxon>Gammaproteobacteria</taxon>
        <taxon>Alteromonadales</taxon>
        <taxon>Alteromonadaceae</taxon>
        <taxon>Agaribacter</taxon>
    </lineage>
</organism>
<feature type="chain" id="PRO_5046988338" evidence="2">
    <location>
        <begin position="27"/>
        <end position="227"/>
    </location>
</feature>
<proteinExistence type="predicted"/>
<keyword evidence="2" id="KW-0732">Signal</keyword>
<keyword evidence="1" id="KW-0812">Transmembrane</keyword>
<keyword evidence="1" id="KW-1133">Transmembrane helix</keyword>
<reference evidence="4" key="1">
    <citation type="journal article" date="2019" name="Int. J. Syst. Evol. Microbiol.">
        <title>The Global Catalogue of Microorganisms (GCM) 10K type strain sequencing project: providing services to taxonomists for standard genome sequencing and annotation.</title>
        <authorList>
            <consortium name="The Broad Institute Genomics Platform"/>
            <consortium name="The Broad Institute Genome Sequencing Center for Infectious Disease"/>
            <person name="Wu L."/>
            <person name="Ma J."/>
        </authorList>
    </citation>
    <scope>NUCLEOTIDE SEQUENCE [LARGE SCALE GENOMIC DNA]</scope>
    <source>
        <strain evidence="4">KCTC 52473</strain>
    </source>
</reference>
<dbReference type="EMBL" id="JBHRSW010000004">
    <property type="protein sequence ID" value="MFC3120408.1"/>
    <property type="molecule type" value="Genomic_DNA"/>
</dbReference>
<name>A0ABV7FJF1_9ALTE</name>
<keyword evidence="4" id="KW-1185">Reference proteome</keyword>
<feature type="transmembrane region" description="Helical" evidence="1">
    <location>
        <begin position="192"/>
        <end position="213"/>
    </location>
</feature>
<protein>
    <submittedName>
        <fullName evidence="3">Response regulator receiver protein</fullName>
    </submittedName>
</protein>
<keyword evidence="1" id="KW-0472">Membrane</keyword>
<comment type="caution">
    <text evidence="3">The sequence shown here is derived from an EMBL/GenBank/DDBJ whole genome shotgun (WGS) entry which is preliminary data.</text>
</comment>
<dbReference type="SUPFAM" id="SSF49785">
    <property type="entry name" value="Galactose-binding domain-like"/>
    <property type="match status" value="1"/>
</dbReference>
<gene>
    <name evidence="3" type="ORF">ACFOHL_02130</name>
</gene>
<evidence type="ECO:0000256" key="2">
    <source>
        <dbReference type="SAM" id="SignalP"/>
    </source>
</evidence>
<dbReference type="Gene3D" id="2.60.120.260">
    <property type="entry name" value="Galactose-binding domain-like"/>
    <property type="match status" value="1"/>
</dbReference>
<evidence type="ECO:0000256" key="1">
    <source>
        <dbReference type="SAM" id="Phobius"/>
    </source>
</evidence>
<dbReference type="InterPro" id="IPR008979">
    <property type="entry name" value="Galactose-bd-like_sf"/>
</dbReference>
<feature type="signal peptide" evidence="2">
    <location>
        <begin position="1"/>
        <end position="26"/>
    </location>
</feature>
<dbReference type="RefSeq" id="WP_376918543.1">
    <property type="nucleotide sequence ID" value="NZ_JBHRSW010000004.1"/>
</dbReference>
<accession>A0ABV7FJF1</accession>
<sequence length="227" mass="25366">MYNKHALTLWLLATSALFGLGTNANANLIVNGDFESSDVSPNTWQWFTSNEVDGWQGSNLEIWNTFRGINAYSGSQFAELNAHGQRGQSFTIFQSVQTQIDSLYQISFSYRARRNENEAFEFSLNNGNSSFYSALIDDHTPQDWQSFQYSFVATSSITEVAFSSVFPKRGTRGNFLDDVVLLQLAQAQSTQVSGPASTGLILLGFSLIALFSYRRKQQHYSARNAVS</sequence>
<evidence type="ECO:0000313" key="4">
    <source>
        <dbReference type="Proteomes" id="UP001595478"/>
    </source>
</evidence>